<proteinExistence type="predicted"/>
<feature type="transmembrane region" description="Helical" evidence="6">
    <location>
        <begin position="36"/>
        <end position="60"/>
    </location>
</feature>
<feature type="transmembrane region" description="Helical" evidence="6">
    <location>
        <begin position="108"/>
        <end position="129"/>
    </location>
</feature>
<dbReference type="PIRSF" id="PIRSF006324">
    <property type="entry name" value="LeuE"/>
    <property type="match status" value="1"/>
</dbReference>
<keyword evidence="3 6" id="KW-0812">Transmembrane</keyword>
<feature type="transmembrane region" description="Helical" evidence="6">
    <location>
        <begin position="135"/>
        <end position="156"/>
    </location>
</feature>
<evidence type="ECO:0000256" key="4">
    <source>
        <dbReference type="ARBA" id="ARBA00022989"/>
    </source>
</evidence>
<keyword evidence="2" id="KW-1003">Cell membrane</keyword>
<dbReference type="PANTHER" id="PTHR30086">
    <property type="entry name" value="ARGININE EXPORTER PROTEIN ARGO"/>
    <property type="match status" value="1"/>
</dbReference>
<evidence type="ECO:0000256" key="6">
    <source>
        <dbReference type="SAM" id="Phobius"/>
    </source>
</evidence>
<dbReference type="Proteomes" id="UP001147700">
    <property type="component" value="Unassembled WGS sequence"/>
</dbReference>
<feature type="transmembrane region" description="Helical" evidence="6">
    <location>
        <begin position="66"/>
        <end position="87"/>
    </location>
</feature>
<dbReference type="RefSeq" id="WP_202954678.1">
    <property type="nucleotide sequence ID" value="NZ_JAPCID010000001.1"/>
</dbReference>
<gene>
    <name evidence="7" type="ORF">OJ962_00900</name>
</gene>
<keyword evidence="5 6" id="KW-0472">Membrane</keyword>
<accession>A0ABT4RBX7</accession>
<sequence>MLWAFLPIAVLVTITPGAATAMVLRSALRGGFRAGVLTIAGNSVGVVTWALLSIAGISALVAASEVAFAALKLAGAAVLVYLGVQSLRRAGAAVEAPERTQRPFRDGLVTSLANPKLAVFFVALFPQFVGPDSSVLATTLLMAALIVAFDCVWYSALAVLASRAKAGFMASRAGRWLERATGAVLIGLGLRVALSGDARL</sequence>
<reference evidence="7" key="1">
    <citation type="submission" date="2022-10" db="EMBL/GenBank/DDBJ databases">
        <title>The WGS of Solirubrobacter sp. CPCC 204708.</title>
        <authorList>
            <person name="Jiang Z."/>
        </authorList>
    </citation>
    <scope>NUCLEOTIDE SEQUENCE</scope>
    <source>
        <strain evidence="7">CPCC 204708</strain>
    </source>
</reference>
<dbReference type="PANTHER" id="PTHR30086:SF20">
    <property type="entry name" value="ARGININE EXPORTER PROTEIN ARGO-RELATED"/>
    <property type="match status" value="1"/>
</dbReference>
<evidence type="ECO:0000256" key="1">
    <source>
        <dbReference type="ARBA" id="ARBA00004651"/>
    </source>
</evidence>
<protein>
    <submittedName>
        <fullName evidence="7">LysE family translocator</fullName>
    </submittedName>
</protein>
<dbReference type="Pfam" id="PF01810">
    <property type="entry name" value="LysE"/>
    <property type="match status" value="1"/>
</dbReference>
<comment type="caution">
    <text evidence="7">The sequence shown here is derived from an EMBL/GenBank/DDBJ whole genome shotgun (WGS) entry which is preliminary data.</text>
</comment>
<dbReference type="InterPro" id="IPR001123">
    <property type="entry name" value="LeuE-type"/>
</dbReference>
<evidence type="ECO:0000313" key="8">
    <source>
        <dbReference type="Proteomes" id="UP001147700"/>
    </source>
</evidence>
<evidence type="ECO:0000256" key="2">
    <source>
        <dbReference type="ARBA" id="ARBA00022475"/>
    </source>
</evidence>
<evidence type="ECO:0000256" key="3">
    <source>
        <dbReference type="ARBA" id="ARBA00022692"/>
    </source>
</evidence>
<evidence type="ECO:0000313" key="7">
    <source>
        <dbReference type="EMBL" id="MDA0136038.1"/>
    </source>
</evidence>
<keyword evidence="4 6" id="KW-1133">Transmembrane helix</keyword>
<organism evidence="7 8">
    <name type="scientific">Solirubrobacter deserti</name>
    <dbReference type="NCBI Taxonomy" id="2282478"/>
    <lineage>
        <taxon>Bacteria</taxon>
        <taxon>Bacillati</taxon>
        <taxon>Actinomycetota</taxon>
        <taxon>Thermoleophilia</taxon>
        <taxon>Solirubrobacterales</taxon>
        <taxon>Solirubrobacteraceae</taxon>
        <taxon>Solirubrobacter</taxon>
    </lineage>
</organism>
<comment type="subcellular location">
    <subcellularLocation>
        <location evidence="1">Cell membrane</location>
        <topology evidence="1">Multi-pass membrane protein</topology>
    </subcellularLocation>
</comment>
<name>A0ABT4RBX7_9ACTN</name>
<feature type="transmembrane region" description="Helical" evidence="6">
    <location>
        <begin position="6"/>
        <end position="24"/>
    </location>
</feature>
<evidence type="ECO:0000256" key="5">
    <source>
        <dbReference type="ARBA" id="ARBA00023136"/>
    </source>
</evidence>
<dbReference type="EMBL" id="JAPCID010000001">
    <property type="protein sequence ID" value="MDA0136038.1"/>
    <property type="molecule type" value="Genomic_DNA"/>
</dbReference>
<keyword evidence="8" id="KW-1185">Reference proteome</keyword>